<organism evidence="4 5">
    <name type="scientific">Rubroshorea leprosula</name>
    <dbReference type="NCBI Taxonomy" id="152421"/>
    <lineage>
        <taxon>Eukaryota</taxon>
        <taxon>Viridiplantae</taxon>
        <taxon>Streptophyta</taxon>
        <taxon>Embryophyta</taxon>
        <taxon>Tracheophyta</taxon>
        <taxon>Spermatophyta</taxon>
        <taxon>Magnoliopsida</taxon>
        <taxon>eudicotyledons</taxon>
        <taxon>Gunneridae</taxon>
        <taxon>Pentapetalae</taxon>
        <taxon>rosids</taxon>
        <taxon>malvids</taxon>
        <taxon>Malvales</taxon>
        <taxon>Dipterocarpaceae</taxon>
        <taxon>Rubroshorea</taxon>
    </lineage>
</organism>
<evidence type="ECO:0000256" key="2">
    <source>
        <dbReference type="ARBA" id="ARBA00061659"/>
    </source>
</evidence>
<keyword evidence="1" id="KW-0677">Repeat</keyword>
<evidence type="ECO:0000313" key="4">
    <source>
        <dbReference type="EMBL" id="GKV09981.1"/>
    </source>
</evidence>
<feature type="repeat" description="PPR" evidence="3">
    <location>
        <begin position="211"/>
        <end position="245"/>
    </location>
</feature>
<dbReference type="GO" id="GO:0009451">
    <property type="term" value="P:RNA modification"/>
    <property type="evidence" value="ECO:0007669"/>
    <property type="project" value="InterPro"/>
</dbReference>
<proteinExistence type="inferred from homology"/>
<dbReference type="Proteomes" id="UP001054252">
    <property type="component" value="Unassembled WGS sequence"/>
</dbReference>
<dbReference type="Pfam" id="PF20431">
    <property type="entry name" value="E_motif"/>
    <property type="match status" value="1"/>
</dbReference>
<feature type="repeat" description="PPR" evidence="3">
    <location>
        <begin position="386"/>
        <end position="421"/>
    </location>
</feature>
<dbReference type="Gene3D" id="1.25.40.10">
    <property type="entry name" value="Tetratricopeptide repeat domain"/>
    <property type="match status" value="4"/>
</dbReference>
<gene>
    <name evidence="4" type="ORF">SLEP1_g21409</name>
</gene>
<feature type="repeat" description="PPR" evidence="3">
    <location>
        <begin position="75"/>
        <end position="109"/>
    </location>
</feature>
<reference evidence="4 5" key="1">
    <citation type="journal article" date="2021" name="Commun. Biol.">
        <title>The genome of Shorea leprosula (Dipterocarpaceae) highlights the ecological relevance of drought in aseasonal tropical rainforests.</title>
        <authorList>
            <person name="Ng K.K.S."/>
            <person name="Kobayashi M.J."/>
            <person name="Fawcett J.A."/>
            <person name="Hatakeyama M."/>
            <person name="Paape T."/>
            <person name="Ng C.H."/>
            <person name="Ang C.C."/>
            <person name="Tnah L.H."/>
            <person name="Lee C.T."/>
            <person name="Nishiyama T."/>
            <person name="Sese J."/>
            <person name="O'Brien M.J."/>
            <person name="Copetti D."/>
            <person name="Mohd Noor M.I."/>
            <person name="Ong R.C."/>
            <person name="Putra M."/>
            <person name="Sireger I.Z."/>
            <person name="Indrioko S."/>
            <person name="Kosugi Y."/>
            <person name="Izuno A."/>
            <person name="Isagi Y."/>
            <person name="Lee S.L."/>
            <person name="Shimizu K.K."/>
        </authorList>
    </citation>
    <scope>NUCLEOTIDE SEQUENCE [LARGE SCALE GENOMIC DNA]</scope>
    <source>
        <strain evidence="4">214</strain>
    </source>
</reference>
<dbReference type="InterPro" id="IPR011990">
    <property type="entry name" value="TPR-like_helical_dom_sf"/>
</dbReference>
<comment type="similarity">
    <text evidence="2">Belongs to the PPR family. PCMP-E subfamily.</text>
</comment>
<sequence length="588" mass="65386">MRNQGIFGDVFTFPLVIRACAFLRSSYLGKNIHNHVLQTGNQNRVHVVNELLGMYAKLGKMDVARHLFDKMCERNKISWNMMISGFTLNYDCDGAFEMLERMELEGLEPDDVTWTSLLSSYARCGWNQEALKLFDSMRMGGIRVSAEALAVMLSVCADLVAFNKGKLIHVYVVKCGFERYLFVKNALICLYGKHGNVDDARNVFLEMDNKNIVSWNGLIISYAEAGLCDEASAILSQLERSGNSSAMRPNVISWSAVIGAFVSQGQGEESLDLFRKMQLANIMANSVTISSVLSACAELVALNLGREIHGHVVRALMSKNILVANGLVNMYAKCGCLKEGHFIFEKIEGKDTISWNSMITGYGMNGYGEKALTTFHEMIEAGFQPDGVTFIAILSACSHSGLVANGRKFFDMMIRDFGIKPQMEHYACMIDLLGRAGILQEAIDIIKGMPMEPNVCVWGALLNSCQMHKNTKVAEQIASQILSPDLNETGGYMLLSNIYSASGRWEDSARVRISARTKGLKKIPGHSWIEVEKKVYMFSAGSTMQLGFEEVYCVLDELALQMESENHTSDDSFVEEDGEEEQLALWAQ</sequence>
<comment type="caution">
    <text evidence="4">The sequence shown here is derived from an EMBL/GenBank/DDBJ whole genome shotgun (WGS) entry which is preliminary data.</text>
</comment>
<dbReference type="FunFam" id="1.25.40.10:FF:000031">
    <property type="entry name" value="Pentatricopeptide repeat-containing protein mitochondrial"/>
    <property type="match status" value="1"/>
</dbReference>
<dbReference type="FunFam" id="1.25.40.10:FF:000393">
    <property type="entry name" value="Pentatricopeptide repeat-containing protein At1g20230"/>
    <property type="match status" value="2"/>
</dbReference>
<evidence type="ECO:0000256" key="1">
    <source>
        <dbReference type="ARBA" id="ARBA00022737"/>
    </source>
</evidence>
<evidence type="ECO:0000256" key="3">
    <source>
        <dbReference type="PROSITE-ProRule" id="PRU00708"/>
    </source>
</evidence>
<keyword evidence="5" id="KW-1185">Reference proteome</keyword>
<dbReference type="InterPro" id="IPR046960">
    <property type="entry name" value="PPR_At4g14850-like_plant"/>
</dbReference>
<dbReference type="PANTHER" id="PTHR47926">
    <property type="entry name" value="PENTATRICOPEPTIDE REPEAT-CONTAINING PROTEIN"/>
    <property type="match status" value="1"/>
</dbReference>
<feature type="repeat" description="PPR" evidence="3">
    <location>
        <begin position="351"/>
        <end position="385"/>
    </location>
</feature>
<dbReference type="InterPro" id="IPR046848">
    <property type="entry name" value="E_motif"/>
</dbReference>
<dbReference type="Pfam" id="PF01535">
    <property type="entry name" value="PPR"/>
    <property type="match status" value="3"/>
</dbReference>
<dbReference type="AlphaFoldDB" id="A0AAV5JB83"/>
<dbReference type="InterPro" id="IPR002885">
    <property type="entry name" value="PPR_rpt"/>
</dbReference>
<accession>A0AAV5JB83</accession>
<name>A0AAV5JB83_9ROSI</name>
<dbReference type="PROSITE" id="PS51375">
    <property type="entry name" value="PPR"/>
    <property type="match status" value="6"/>
</dbReference>
<evidence type="ECO:0000313" key="5">
    <source>
        <dbReference type="Proteomes" id="UP001054252"/>
    </source>
</evidence>
<dbReference type="FunFam" id="1.25.40.10:FF:000280">
    <property type="entry name" value="Pentatricopeptide repeat-containing protein"/>
    <property type="match status" value="1"/>
</dbReference>
<dbReference type="NCBIfam" id="TIGR00756">
    <property type="entry name" value="PPR"/>
    <property type="match status" value="5"/>
</dbReference>
<evidence type="ECO:0008006" key="6">
    <source>
        <dbReference type="Google" id="ProtNLM"/>
    </source>
</evidence>
<dbReference type="GO" id="GO:0003723">
    <property type="term" value="F:RNA binding"/>
    <property type="evidence" value="ECO:0007669"/>
    <property type="project" value="InterPro"/>
</dbReference>
<protein>
    <recommendedName>
        <fullName evidence="6">Pentatricopeptide repeat-containing protein</fullName>
    </recommendedName>
</protein>
<dbReference type="Pfam" id="PF13041">
    <property type="entry name" value="PPR_2"/>
    <property type="match status" value="3"/>
</dbReference>
<dbReference type="EMBL" id="BPVZ01000031">
    <property type="protein sequence ID" value="GKV09981.1"/>
    <property type="molecule type" value="Genomic_DNA"/>
</dbReference>
<dbReference type="PANTHER" id="PTHR47926:SF389">
    <property type="entry name" value="PENTATRICOPEPTIDE PROTEIN-RELATED"/>
    <property type="match status" value="1"/>
</dbReference>
<feature type="repeat" description="PPR" evidence="3">
    <location>
        <begin position="250"/>
        <end position="284"/>
    </location>
</feature>
<feature type="repeat" description="PPR" evidence="3">
    <location>
        <begin position="110"/>
        <end position="144"/>
    </location>
</feature>